<organism evidence="2 3">
    <name type="scientific">Chromobacterium haemolyticum</name>
    <dbReference type="NCBI Taxonomy" id="394935"/>
    <lineage>
        <taxon>Bacteria</taxon>
        <taxon>Pseudomonadati</taxon>
        <taxon>Pseudomonadota</taxon>
        <taxon>Betaproteobacteria</taxon>
        <taxon>Neisseriales</taxon>
        <taxon>Chromobacteriaceae</taxon>
        <taxon>Chromobacterium</taxon>
    </lineage>
</organism>
<name>A0A1W0CB20_9NEIS</name>
<sequence length="482" mass="53453">MKSLPRNARIKGEPFLPNRFIFGDAVDDQGLEGSEYLIHTEAPAFVCRLVGDDDTDFPGRDREGLTSAMLFDEADNVTVYVCNLRLRLFDFNFSNEDEMPTVGQLQAICDEAMQAYQRLHKAYADREAAGPVPREMRTGPTEPLPPAERGRAVKQLVELARRAVDQPMERAQLAGEVQMALAAGDQAVFTESQLALLSQPAARQLLVNCARDAIAFPEVMRKDGSVVSFELWALPFAFSRAQGGVWWHFPLLERLEVALADALEVPEQSILWISPTLFSLEMLNERACQDLVQLAPVMDAGCDFAPLDPDSSRATYEAARKTNEPQLVLAWIPFLVERGALPPEQARRLARKALDAAMPLVQQAVGAEMEYGEAELFAPLPWWEAVQTGVRAWNRKRLGVTAALLAASAGGVQELEAVAEYQPEMQGYEVGFRLRGREEVAAHAPWLVTPDVAPERDEAWRDLAECLKEAGIPLSETLAKFH</sequence>
<dbReference type="Proteomes" id="UP000192721">
    <property type="component" value="Unassembled WGS sequence"/>
</dbReference>
<comment type="caution">
    <text evidence="2">The sequence shown here is derived from an EMBL/GenBank/DDBJ whole genome shotgun (WGS) entry which is preliminary data.</text>
</comment>
<feature type="region of interest" description="Disordered" evidence="1">
    <location>
        <begin position="128"/>
        <end position="147"/>
    </location>
</feature>
<reference evidence="2 3" key="1">
    <citation type="submission" date="2017-02" db="EMBL/GenBank/DDBJ databases">
        <title>Chromobacterium haemolyticum H5244.</title>
        <authorList>
            <person name="Gulvik C.A."/>
        </authorList>
    </citation>
    <scope>NUCLEOTIDE SEQUENCE [LARGE SCALE GENOMIC DNA]</scope>
    <source>
        <strain evidence="2 3">H5244</strain>
    </source>
</reference>
<dbReference type="RefSeq" id="WP_081557034.1">
    <property type="nucleotide sequence ID" value="NZ_MUKV01000053.1"/>
</dbReference>
<evidence type="ECO:0000256" key="1">
    <source>
        <dbReference type="SAM" id="MobiDB-lite"/>
    </source>
</evidence>
<evidence type="ECO:0000313" key="3">
    <source>
        <dbReference type="Proteomes" id="UP000192721"/>
    </source>
</evidence>
<accession>A0A1W0CB20</accession>
<protein>
    <submittedName>
        <fullName evidence="2">Uncharacterized protein</fullName>
    </submittedName>
</protein>
<gene>
    <name evidence="2" type="ORF">B0T45_22420</name>
</gene>
<dbReference type="AlphaFoldDB" id="A0A1W0CB20"/>
<evidence type="ECO:0000313" key="2">
    <source>
        <dbReference type="EMBL" id="OQS31930.1"/>
    </source>
</evidence>
<proteinExistence type="predicted"/>
<dbReference type="EMBL" id="MUKV01000053">
    <property type="protein sequence ID" value="OQS31930.1"/>
    <property type="molecule type" value="Genomic_DNA"/>
</dbReference>
<dbReference type="CDD" id="cd22214">
    <property type="entry name" value="AcrIIC2"/>
    <property type="match status" value="1"/>
</dbReference>